<reference evidence="2 4" key="1">
    <citation type="submission" date="2019-05" db="EMBL/GenBank/DDBJ databases">
        <title>Another draft genome of Portunus trituberculatus and its Hox gene families provides insights of decapod evolution.</title>
        <authorList>
            <person name="Jeong J.-H."/>
            <person name="Song I."/>
            <person name="Kim S."/>
            <person name="Choi T."/>
            <person name="Kim D."/>
            <person name="Ryu S."/>
            <person name="Kim W."/>
        </authorList>
    </citation>
    <scope>NUCLEOTIDE SEQUENCE [LARGE SCALE GENOMIC DNA]</scope>
    <source>
        <tissue evidence="2">Muscle</tissue>
    </source>
</reference>
<dbReference type="Proteomes" id="UP000324222">
    <property type="component" value="Unassembled WGS sequence"/>
</dbReference>
<organism evidence="2 4">
    <name type="scientific">Portunus trituberculatus</name>
    <name type="common">Swimming crab</name>
    <name type="synonym">Neptunus trituberculatus</name>
    <dbReference type="NCBI Taxonomy" id="210409"/>
    <lineage>
        <taxon>Eukaryota</taxon>
        <taxon>Metazoa</taxon>
        <taxon>Ecdysozoa</taxon>
        <taxon>Arthropoda</taxon>
        <taxon>Crustacea</taxon>
        <taxon>Multicrustacea</taxon>
        <taxon>Malacostraca</taxon>
        <taxon>Eumalacostraca</taxon>
        <taxon>Eucarida</taxon>
        <taxon>Decapoda</taxon>
        <taxon>Pleocyemata</taxon>
        <taxon>Brachyura</taxon>
        <taxon>Eubrachyura</taxon>
        <taxon>Portunoidea</taxon>
        <taxon>Portunidae</taxon>
        <taxon>Portuninae</taxon>
        <taxon>Portunus</taxon>
    </lineage>
</organism>
<evidence type="ECO:0000313" key="2">
    <source>
        <dbReference type="EMBL" id="MPC40467.1"/>
    </source>
</evidence>
<name>A0A5B7F4J0_PORTR</name>
<sequence length="146" mass="15409">MLSVLDSRAGMAWLVAATVLAAVVSIASADAGHFFAETPKHLPRIGRRGDLPPLTTLLSEEDARSSGAGTRSMTEALAGLDSDGDGCIGVAELLRIPAVRVALLLQNPALLTPANLATPEVDAHATEDTFASDRRPEPRLLRYLQK</sequence>
<dbReference type="EMBL" id="MT890695">
    <property type="protein sequence ID" value="QWC48962.1"/>
    <property type="molecule type" value="mRNA"/>
</dbReference>
<evidence type="ECO:0000256" key="1">
    <source>
        <dbReference type="SAM" id="SignalP"/>
    </source>
</evidence>
<proteinExistence type="evidence at transcript level"/>
<dbReference type="InterPro" id="IPR018247">
    <property type="entry name" value="EF_Hand_1_Ca_BS"/>
</dbReference>
<keyword evidence="1" id="KW-0732">Signal</keyword>
<feature type="signal peptide" evidence="1">
    <location>
        <begin position="1"/>
        <end position="29"/>
    </location>
</feature>
<evidence type="ECO:0000313" key="3">
    <source>
        <dbReference type="EMBL" id="QWC48962.1"/>
    </source>
</evidence>
<dbReference type="AlphaFoldDB" id="A0A5B7F4J0"/>
<feature type="chain" id="PRO_5036366804" evidence="1">
    <location>
        <begin position="30"/>
        <end position="146"/>
    </location>
</feature>
<dbReference type="EMBL" id="VSRR010004702">
    <property type="protein sequence ID" value="MPC40467.1"/>
    <property type="molecule type" value="Genomic_DNA"/>
</dbReference>
<accession>A0A5B7F4J0</accession>
<dbReference type="PROSITE" id="PS00018">
    <property type="entry name" value="EF_HAND_1"/>
    <property type="match status" value="1"/>
</dbReference>
<gene>
    <name evidence="2" type="ORF">E2C01_034026</name>
</gene>
<evidence type="ECO:0000313" key="4">
    <source>
        <dbReference type="Proteomes" id="UP000324222"/>
    </source>
</evidence>
<reference evidence="3" key="2">
    <citation type="submission" date="2020-08" db="EMBL/GenBank/DDBJ databases">
        <authorList>
            <person name="Cai J."/>
            <person name="Zhu D."/>
            <person name="Xie X."/>
            <person name="Tu S."/>
            <person name="Guo Z."/>
            <person name="Wang M."/>
            <person name="Tuo P."/>
            <person name="Xu D."/>
            <person name="Wang Z."/>
        </authorList>
    </citation>
    <scope>NUCLEOTIDE SEQUENCE</scope>
</reference>
<keyword evidence="4" id="KW-1185">Reference proteome</keyword>
<dbReference type="OrthoDB" id="6336132at2759"/>
<protein>
    <submittedName>
        <fullName evidence="3">Ecdysis triggering hormone</fullName>
    </submittedName>
</protein>